<dbReference type="PANTHER" id="PTHR43133:SF60">
    <property type="entry name" value="RNA POLYMERASE SIGMA FACTOR SIGV"/>
    <property type="match status" value="1"/>
</dbReference>
<evidence type="ECO:0000259" key="5">
    <source>
        <dbReference type="Pfam" id="PF04542"/>
    </source>
</evidence>
<reference evidence="7" key="1">
    <citation type="submission" date="2021-03" db="EMBL/GenBank/DDBJ databases">
        <title>Antimicrobial resistance genes in bacteria isolated from Japanese honey, and their potential for conferring macrolide and lincosamide resistance in the American foulbrood pathogen Paenibacillus larvae.</title>
        <authorList>
            <person name="Okamoto M."/>
            <person name="Kumagai M."/>
            <person name="Kanamori H."/>
            <person name="Takamatsu D."/>
        </authorList>
    </citation>
    <scope>NUCLEOTIDE SEQUENCE</scope>
    <source>
        <strain evidence="7">J43TS3</strain>
    </source>
</reference>
<keyword evidence="2" id="KW-0805">Transcription regulation</keyword>
<dbReference type="Proteomes" id="UP000676917">
    <property type="component" value="Unassembled WGS sequence"/>
</dbReference>
<dbReference type="Pfam" id="PF04542">
    <property type="entry name" value="Sigma70_r2"/>
    <property type="match status" value="1"/>
</dbReference>
<dbReference type="EMBL" id="BORP01000008">
    <property type="protein sequence ID" value="GIO28706.1"/>
    <property type="molecule type" value="Genomic_DNA"/>
</dbReference>
<evidence type="ECO:0000256" key="3">
    <source>
        <dbReference type="ARBA" id="ARBA00023082"/>
    </source>
</evidence>
<sequence length="192" mass="22901">MDLVDRLRDKEESALIELMNQYGDYLIRTAYLLLKDHQSAEEAVQDTFVTAFEKIMQLDNPTKLKSWLTSIVINCCRNRMRRWSWKHILLPFENELSKEVVFTATPEEELLKIVWNENLSDAIHQLDYKYREVITLYYFSEMKIREIAVYTNEKETTVKTRLKRARVKLKEILLKGEEFLEASERASQKSTR</sequence>
<dbReference type="Pfam" id="PF08281">
    <property type="entry name" value="Sigma70_r4_2"/>
    <property type="match status" value="1"/>
</dbReference>
<dbReference type="InterPro" id="IPR013325">
    <property type="entry name" value="RNA_pol_sigma_r2"/>
</dbReference>
<dbReference type="AlphaFoldDB" id="A0A920C778"/>
<dbReference type="Gene3D" id="1.10.1740.10">
    <property type="match status" value="1"/>
</dbReference>
<dbReference type="GO" id="GO:0003677">
    <property type="term" value="F:DNA binding"/>
    <property type="evidence" value="ECO:0007669"/>
    <property type="project" value="InterPro"/>
</dbReference>
<dbReference type="NCBIfam" id="TIGR02937">
    <property type="entry name" value="sigma70-ECF"/>
    <property type="match status" value="1"/>
</dbReference>
<dbReference type="CDD" id="cd06171">
    <property type="entry name" value="Sigma70_r4"/>
    <property type="match status" value="1"/>
</dbReference>
<protein>
    <submittedName>
        <fullName evidence="7">RNA polymerase subunit sigma</fullName>
    </submittedName>
</protein>
<dbReference type="InterPro" id="IPR014284">
    <property type="entry name" value="RNA_pol_sigma-70_dom"/>
</dbReference>
<keyword evidence="4" id="KW-0804">Transcription</keyword>
<dbReference type="RefSeq" id="WP_212922158.1">
    <property type="nucleotide sequence ID" value="NZ_BORP01000008.1"/>
</dbReference>
<evidence type="ECO:0000256" key="1">
    <source>
        <dbReference type="ARBA" id="ARBA00010641"/>
    </source>
</evidence>
<evidence type="ECO:0000313" key="7">
    <source>
        <dbReference type="EMBL" id="GIO28706.1"/>
    </source>
</evidence>
<comment type="similarity">
    <text evidence="1">Belongs to the sigma-70 factor family. ECF subfamily.</text>
</comment>
<evidence type="ECO:0000256" key="2">
    <source>
        <dbReference type="ARBA" id="ARBA00023015"/>
    </source>
</evidence>
<dbReference type="GO" id="GO:0006352">
    <property type="term" value="P:DNA-templated transcription initiation"/>
    <property type="evidence" value="ECO:0007669"/>
    <property type="project" value="InterPro"/>
</dbReference>
<accession>A0A920C778</accession>
<dbReference type="InterPro" id="IPR013324">
    <property type="entry name" value="RNA_pol_sigma_r3/r4-like"/>
</dbReference>
<evidence type="ECO:0000313" key="8">
    <source>
        <dbReference type="Proteomes" id="UP000676917"/>
    </source>
</evidence>
<dbReference type="PANTHER" id="PTHR43133">
    <property type="entry name" value="RNA POLYMERASE ECF-TYPE SIGMA FACTO"/>
    <property type="match status" value="1"/>
</dbReference>
<evidence type="ECO:0000256" key="4">
    <source>
        <dbReference type="ARBA" id="ARBA00023163"/>
    </source>
</evidence>
<dbReference type="InterPro" id="IPR013249">
    <property type="entry name" value="RNA_pol_sigma70_r4_t2"/>
</dbReference>
<evidence type="ECO:0000259" key="6">
    <source>
        <dbReference type="Pfam" id="PF08281"/>
    </source>
</evidence>
<name>A0A920C778_9BACI</name>
<gene>
    <name evidence="7" type="ORF">J43TS3_33170</name>
</gene>
<feature type="domain" description="RNA polymerase sigma-70 region 2" evidence="5">
    <location>
        <begin position="18"/>
        <end position="84"/>
    </location>
</feature>
<dbReference type="InterPro" id="IPR036388">
    <property type="entry name" value="WH-like_DNA-bd_sf"/>
</dbReference>
<comment type="caution">
    <text evidence="7">The sequence shown here is derived from an EMBL/GenBank/DDBJ whole genome shotgun (WGS) entry which is preliminary data.</text>
</comment>
<dbReference type="GO" id="GO:0016987">
    <property type="term" value="F:sigma factor activity"/>
    <property type="evidence" value="ECO:0007669"/>
    <property type="project" value="UniProtKB-KW"/>
</dbReference>
<keyword evidence="3" id="KW-0731">Sigma factor</keyword>
<organism evidence="7 8">
    <name type="scientific">Ornithinibacillus bavariensis</name>
    <dbReference type="NCBI Taxonomy" id="545502"/>
    <lineage>
        <taxon>Bacteria</taxon>
        <taxon>Bacillati</taxon>
        <taxon>Bacillota</taxon>
        <taxon>Bacilli</taxon>
        <taxon>Bacillales</taxon>
        <taxon>Bacillaceae</taxon>
        <taxon>Ornithinibacillus</taxon>
    </lineage>
</organism>
<dbReference type="Gene3D" id="1.10.10.10">
    <property type="entry name" value="Winged helix-like DNA-binding domain superfamily/Winged helix DNA-binding domain"/>
    <property type="match status" value="1"/>
</dbReference>
<dbReference type="InterPro" id="IPR039425">
    <property type="entry name" value="RNA_pol_sigma-70-like"/>
</dbReference>
<keyword evidence="8" id="KW-1185">Reference proteome</keyword>
<proteinExistence type="inferred from homology"/>
<dbReference type="SUPFAM" id="SSF88946">
    <property type="entry name" value="Sigma2 domain of RNA polymerase sigma factors"/>
    <property type="match status" value="1"/>
</dbReference>
<dbReference type="InterPro" id="IPR007627">
    <property type="entry name" value="RNA_pol_sigma70_r2"/>
</dbReference>
<dbReference type="SUPFAM" id="SSF88659">
    <property type="entry name" value="Sigma3 and sigma4 domains of RNA polymerase sigma factors"/>
    <property type="match status" value="1"/>
</dbReference>
<feature type="domain" description="RNA polymerase sigma factor 70 region 4 type 2" evidence="6">
    <location>
        <begin position="117"/>
        <end position="169"/>
    </location>
</feature>